<dbReference type="AlphaFoldDB" id="A0AAV4R2P9"/>
<sequence length="98" mass="11263">MHAILIFMRQDGINGPRLLKASRTSESLSGTCTLWCSHFQKAFLRLFFLTIPSSSIKSLLIQLLHPRHPTPPKRILMQITSESNRFHYHSSQDSIKDT</sequence>
<dbReference type="Proteomes" id="UP001054837">
    <property type="component" value="Unassembled WGS sequence"/>
</dbReference>
<evidence type="ECO:0000313" key="1">
    <source>
        <dbReference type="EMBL" id="GIY16583.1"/>
    </source>
</evidence>
<name>A0AAV4R2P9_9ARAC</name>
<evidence type="ECO:0000313" key="2">
    <source>
        <dbReference type="Proteomes" id="UP001054837"/>
    </source>
</evidence>
<keyword evidence="2" id="KW-1185">Reference proteome</keyword>
<gene>
    <name evidence="1" type="ORF">CDAR_598901</name>
</gene>
<accession>A0AAV4R2P9</accession>
<protein>
    <submittedName>
        <fullName evidence="1">Uncharacterized protein</fullName>
    </submittedName>
</protein>
<organism evidence="1 2">
    <name type="scientific">Caerostris darwini</name>
    <dbReference type="NCBI Taxonomy" id="1538125"/>
    <lineage>
        <taxon>Eukaryota</taxon>
        <taxon>Metazoa</taxon>
        <taxon>Ecdysozoa</taxon>
        <taxon>Arthropoda</taxon>
        <taxon>Chelicerata</taxon>
        <taxon>Arachnida</taxon>
        <taxon>Araneae</taxon>
        <taxon>Araneomorphae</taxon>
        <taxon>Entelegynae</taxon>
        <taxon>Araneoidea</taxon>
        <taxon>Araneidae</taxon>
        <taxon>Caerostris</taxon>
    </lineage>
</organism>
<dbReference type="EMBL" id="BPLQ01005716">
    <property type="protein sequence ID" value="GIY16583.1"/>
    <property type="molecule type" value="Genomic_DNA"/>
</dbReference>
<reference evidence="1 2" key="1">
    <citation type="submission" date="2021-06" db="EMBL/GenBank/DDBJ databases">
        <title>Caerostris darwini draft genome.</title>
        <authorList>
            <person name="Kono N."/>
            <person name="Arakawa K."/>
        </authorList>
    </citation>
    <scope>NUCLEOTIDE SEQUENCE [LARGE SCALE GENOMIC DNA]</scope>
</reference>
<comment type="caution">
    <text evidence="1">The sequence shown here is derived from an EMBL/GenBank/DDBJ whole genome shotgun (WGS) entry which is preliminary data.</text>
</comment>
<proteinExistence type="predicted"/>